<evidence type="ECO:0000313" key="3">
    <source>
        <dbReference type="EMBL" id="KHD06603.1"/>
    </source>
</evidence>
<dbReference type="GO" id="GO:0005509">
    <property type="term" value="F:calcium ion binding"/>
    <property type="evidence" value="ECO:0007669"/>
    <property type="project" value="InterPro"/>
</dbReference>
<evidence type="ECO:0008006" key="5">
    <source>
        <dbReference type="Google" id="ProtNLM"/>
    </source>
</evidence>
<dbReference type="InterPro" id="IPR028974">
    <property type="entry name" value="TSP_type-3_rpt"/>
</dbReference>
<dbReference type="GO" id="GO:0004197">
    <property type="term" value="F:cysteine-type endopeptidase activity"/>
    <property type="evidence" value="ECO:0007669"/>
    <property type="project" value="InterPro"/>
</dbReference>
<sequence length="517" mass="56926">MNFSTGTRKKRITILLFILLSLGVLPACNETPLRQSTPSPDEKRGKVLSLSTQGETILSSYSGSYALLIGESDYTNGWQDLRSIPGELKQVEILLKSKGFHVEKSLNLNSRQLKDRFNTFINDYGFDKNNRLLFFYSGHGETYNDTGYLVPTDAPTLGADEKGFWRKALRMNEILTMARGILAKHALFLFDSCFSGMVFKAKKQPKMPKQISQMAKLPVRQFITAGDAGESVPAKSVFTPVFIDALRYGKGDLNKDGYVTGVELGFYLQSTVPQHARQTPQFGKISDYELARGDFVFAVGDDGDGDGDGVADNLDKCPDNTSVELRQGVDQRGCPIDKDQDKVADYRDSCLGTNAGVKVKENGCPVPKTIVSKPSSYRYSDNGDGTVTDNRSGLIWLKKANCFGEPDWETAMQSAANLADGQCGLRDGSRRGDWRLPTENEWVAMVDNKYNFPTLSNAAGTGKWKEGDAFSGVQTNFYWSSSANGAAYAWFVDLASGLVNVVNKSNTSYVWPVRGGH</sequence>
<protein>
    <recommendedName>
        <fullName evidence="5">Caspase family p20 domain-containing protein</fullName>
    </recommendedName>
</protein>
<dbReference type="Proteomes" id="UP000030428">
    <property type="component" value="Unassembled WGS sequence"/>
</dbReference>
<feature type="domain" description="Lcl C-terminal" evidence="2">
    <location>
        <begin position="385"/>
        <end position="514"/>
    </location>
</feature>
<keyword evidence="4" id="KW-1185">Reference proteome</keyword>
<dbReference type="InterPro" id="IPR029030">
    <property type="entry name" value="Caspase-like_dom_sf"/>
</dbReference>
<dbReference type="Pfam" id="PF00656">
    <property type="entry name" value="Peptidase_C14"/>
    <property type="match status" value="1"/>
</dbReference>
<dbReference type="Gene3D" id="3.40.50.1460">
    <property type="match status" value="1"/>
</dbReference>
<comment type="caution">
    <text evidence="3">The sequence shown here is derived from an EMBL/GenBank/DDBJ whole genome shotgun (WGS) entry which is preliminary data.</text>
</comment>
<dbReference type="EMBL" id="JSZA02000034">
    <property type="protein sequence ID" value="KHD06603.1"/>
    <property type="molecule type" value="Genomic_DNA"/>
</dbReference>
<evidence type="ECO:0000259" key="2">
    <source>
        <dbReference type="Pfam" id="PF07603"/>
    </source>
</evidence>
<evidence type="ECO:0000259" key="1">
    <source>
        <dbReference type="Pfam" id="PF00656"/>
    </source>
</evidence>
<organism evidence="3 4">
    <name type="scientific">Candidatus Thiomargarita nelsonii</name>
    <dbReference type="NCBI Taxonomy" id="1003181"/>
    <lineage>
        <taxon>Bacteria</taxon>
        <taxon>Pseudomonadati</taxon>
        <taxon>Pseudomonadota</taxon>
        <taxon>Gammaproteobacteria</taxon>
        <taxon>Thiotrichales</taxon>
        <taxon>Thiotrichaceae</taxon>
        <taxon>Thiomargarita</taxon>
    </lineage>
</organism>
<evidence type="ECO:0000313" key="4">
    <source>
        <dbReference type="Proteomes" id="UP000030428"/>
    </source>
</evidence>
<dbReference type="GO" id="GO:0006508">
    <property type="term" value="P:proteolysis"/>
    <property type="evidence" value="ECO:0007669"/>
    <property type="project" value="InterPro"/>
</dbReference>
<gene>
    <name evidence="3" type="ORF">PN36_11215</name>
</gene>
<dbReference type="SUPFAM" id="SSF52129">
    <property type="entry name" value="Caspase-like"/>
    <property type="match status" value="1"/>
</dbReference>
<dbReference type="PROSITE" id="PS00018">
    <property type="entry name" value="EF_HAND_1"/>
    <property type="match status" value="1"/>
</dbReference>
<dbReference type="InterPro" id="IPR052039">
    <property type="entry name" value="Caspase-related_regulators"/>
</dbReference>
<accession>A0A0A6P742</accession>
<dbReference type="InterPro" id="IPR011600">
    <property type="entry name" value="Pept_C14_caspase"/>
</dbReference>
<dbReference type="SUPFAM" id="SSF103647">
    <property type="entry name" value="TSP type-3 repeat"/>
    <property type="match status" value="1"/>
</dbReference>
<feature type="domain" description="Peptidase C14 caspase" evidence="1">
    <location>
        <begin position="65"/>
        <end position="219"/>
    </location>
</feature>
<dbReference type="InterPro" id="IPR018247">
    <property type="entry name" value="EF_Hand_1_Ca_BS"/>
</dbReference>
<dbReference type="PANTHER" id="PTHR22576">
    <property type="entry name" value="MUCOSA ASSOCIATED LYMPHOID TISSUE LYMPHOMA TRANSLOCATION PROTEIN 1/PARACASPASE"/>
    <property type="match status" value="1"/>
</dbReference>
<proteinExistence type="predicted"/>
<name>A0A0A6P742_9GAMM</name>
<reference evidence="3 4" key="1">
    <citation type="journal article" date="2016" name="Front. Microbiol.">
        <title>Single-Cell (Meta-)Genomics of a Dimorphic Candidatus Thiomargarita nelsonii Reveals Genomic Plasticity.</title>
        <authorList>
            <person name="Flood B.E."/>
            <person name="Fliss P."/>
            <person name="Jones D.S."/>
            <person name="Dick G.J."/>
            <person name="Jain S."/>
            <person name="Kaster A.K."/>
            <person name="Winkel M."/>
            <person name="Mussmann M."/>
            <person name="Bailey J."/>
        </authorList>
    </citation>
    <scope>NUCLEOTIDE SEQUENCE [LARGE SCALE GENOMIC DNA]</scope>
    <source>
        <strain evidence="3">Hydrate Ridge</strain>
    </source>
</reference>
<dbReference type="AlphaFoldDB" id="A0A0A6P742"/>
<dbReference type="Pfam" id="PF07603">
    <property type="entry name" value="Lcl_C"/>
    <property type="match status" value="1"/>
</dbReference>
<dbReference type="PANTHER" id="PTHR22576:SF37">
    <property type="entry name" value="MUCOSA-ASSOCIATED LYMPHOID TISSUE LYMPHOMA TRANSLOCATION PROTEIN 1"/>
    <property type="match status" value="1"/>
</dbReference>
<dbReference type="InterPro" id="IPR011460">
    <property type="entry name" value="Lcl_C"/>
</dbReference>